<reference evidence="1" key="1">
    <citation type="submission" date="2018-02" db="EMBL/GenBank/DDBJ databases">
        <title>Rhizophora mucronata_Transcriptome.</title>
        <authorList>
            <person name="Meera S.P."/>
            <person name="Sreeshan A."/>
            <person name="Augustine A."/>
        </authorList>
    </citation>
    <scope>NUCLEOTIDE SEQUENCE</scope>
    <source>
        <tissue evidence="1">Leaf</tissue>
    </source>
</reference>
<evidence type="ECO:0000313" key="1">
    <source>
        <dbReference type="EMBL" id="MBX34440.1"/>
    </source>
</evidence>
<name>A0A2P2MW56_RHIMU</name>
<sequence>MIFLWWEIRGYDEDSQLPLLNVLLKRSAGRIEPMTFNSHH</sequence>
<accession>A0A2P2MW56</accession>
<dbReference type="AlphaFoldDB" id="A0A2P2MW56"/>
<organism evidence="1">
    <name type="scientific">Rhizophora mucronata</name>
    <name type="common">Asiatic mangrove</name>
    <dbReference type="NCBI Taxonomy" id="61149"/>
    <lineage>
        <taxon>Eukaryota</taxon>
        <taxon>Viridiplantae</taxon>
        <taxon>Streptophyta</taxon>
        <taxon>Embryophyta</taxon>
        <taxon>Tracheophyta</taxon>
        <taxon>Spermatophyta</taxon>
        <taxon>Magnoliopsida</taxon>
        <taxon>eudicotyledons</taxon>
        <taxon>Gunneridae</taxon>
        <taxon>Pentapetalae</taxon>
        <taxon>rosids</taxon>
        <taxon>fabids</taxon>
        <taxon>Malpighiales</taxon>
        <taxon>Rhizophoraceae</taxon>
        <taxon>Rhizophora</taxon>
    </lineage>
</organism>
<dbReference type="EMBL" id="GGEC01053956">
    <property type="protein sequence ID" value="MBX34440.1"/>
    <property type="molecule type" value="Transcribed_RNA"/>
</dbReference>
<protein>
    <submittedName>
        <fullName evidence="1">Uncharacterized protein</fullName>
    </submittedName>
</protein>
<proteinExistence type="predicted"/>